<comment type="caution">
    <text evidence="2">The sequence shown here is derived from an EMBL/GenBank/DDBJ whole genome shotgun (WGS) entry which is preliminary data.</text>
</comment>
<protein>
    <submittedName>
        <fullName evidence="2">Uncharacterized protein</fullName>
    </submittedName>
</protein>
<proteinExistence type="predicted"/>
<feature type="coiled-coil region" evidence="1">
    <location>
        <begin position="49"/>
        <end position="83"/>
    </location>
</feature>
<dbReference type="EMBL" id="JAAIUW010000008">
    <property type="protein sequence ID" value="KAF7819055.1"/>
    <property type="molecule type" value="Genomic_DNA"/>
</dbReference>
<sequence length="783" mass="87010">MAWDLWSSTYDQVVHDSNYSEHFGWQCDFYFGFGRDVIEEDALNEKYCIQVLRNLIRKADTEIEKLERDLLSLQNELACAEQQNFPEICCSVLSEKINLLEVSIGSLKNDHADNTEIQLLLHNKPAEALHEILKAAQRDNCQDKCGQPLDVNTSNLNPSISKHAVDQESSNINSNILIKEEQNEVCAENSASSKLLVELHKKRSDCPTKIETANTNVKDASSGSLKLAAVHPKEEKILTVYNSGGTEEEQTKEHVAAEDGSLIENILVCPEEKRCSPEADKVREALLFHPPPSPNQSLPSVLVKRRQSYTSVAAHTMNLCSVLKPKEKRITTSKWANVPAIDTDSVNSFKELLTKTVMRSPDLGPIICAPGPDRMNLLGTSDLKILANEEVRRSQFIAYDTVQILNSFSSEGKRNIPKEAKQEDAIVKDVTAEALGLAAGIEGREKCVDSKLHDSQRAKSESSDLEQKLCDFAPKTARRECKKESKVPSTLDLDAMNLPNNRECKRTAPLQIVATQELCLTNPELCSLKGMNRTNSLDVMNTQSAGLLHAKNSVFSLLDMQTAGAHFTCSQLTDEGKSRALCLKPETTANLGKSVIKRKNQGKRKLESDAVAGELVDSPIEVISNSSKRQRKSRTSIGGANLDESLKRKVTKRVVQPSEHDTEHFAIVPYDSNFSELQKRRNVNVDMPNSKGVDSCSETSAWLPIGLELEKLSLPNLRAIAKKHKDGYTASPVLPQFKMEPEFVDQLGTRDLPQKNQSKVDMTFNLHYYNHVVVRTGSALGIL</sequence>
<keyword evidence="1" id="KW-0175">Coiled coil</keyword>
<evidence type="ECO:0000313" key="2">
    <source>
        <dbReference type="EMBL" id="KAF7819055.1"/>
    </source>
</evidence>
<name>A0A834TDI3_9FABA</name>
<evidence type="ECO:0000313" key="3">
    <source>
        <dbReference type="Proteomes" id="UP000634136"/>
    </source>
</evidence>
<keyword evidence="3" id="KW-1185">Reference proteome</keyword>
<dbReference type="OrthoDB" id="1065581at2759"/>
<accession>A0A834TDI3</accession>
<dbReference type="AlphaFoldDB" id="A0A834TDI3"/>
<organism evidence="2 3">
    <name type="scientific">Senna tora</name>
    <dbReference type="NCBI Taxonomy" id="362788"/>
    <lineage>
        <taxon>Eukaryota</taxon>
        <taxon>Viridiplantae</taxon>
        <taxon>Streptophyta</taxon>
        <taxon>Embryophyta</taxon>
        <taxon>Tracheophyta</taxon>
        <taxon>Spermatophyta</taxon>
        <taxon>Magnoliopsida</taxon>
        <taxon>eudicotyledons</taxon>
        <taxon>Gunneridae</taxon>
        <taxon>Pentapetalae</taxon>
        <taxon>rosids</taxon>
        <taxon>fabids</taxon>
        <taxon>Fabales</taxon>
        <taxon>Fabaceae</taxon>
        <taxon>Caesalpinioideae</taxon>
        <taxon>Cassia clade</taxon>
        <taxon>Senna</taxon>
    </lineage>
</organism>
<dbReference type="Proteomes" id="UP000634136">
    <property type="component" value="Unassembled WGS sequence"/>
</dbReference>
<reference evidence="2" key="1">
    <citation type="submission" date="2020-09" db="EMBL/GenBank/DDBJ databases">
        <title>Genome-Enabled Discovery of Anthraquinone Biosynthesis in Senna tora.</title>
        <authorList>
            <person name="Kang S.-H."/>
            <person name="Pandey R.P."/>
            <person name="Lee C.-M."/>
            <person name="Sim J.-S."/>
            <person name="Jeong J.-T."/>
            <person name="Choi B.-S."/>
            <person name="Jung M."/>
            <person name="Ginzburg D."/>
            <person name="Zhao K."/>
            <person name="Won S.Y."/>
            <person name="Oh T.-J."/>
            <person name="Yu Y."/>
            <person name="Kim N.-H."/>
            <person name="Lee O.R."/>
            <person name="Lee T.-H."/>
            <person name="Bashyal P."/>
            <person name="Kim T.-S."/>
            <person name="Lee W.-H."/>
            <person name="Kawkins C."/>
            <person name="Kim C.-K."/>
            <person name="Kim J.S."/>
            <person name="Ahn B.O."/>
            <person name="Rhee S.Y."/>
            <person name="Sohng J.K."/>
        </authorList>
    </citation>
    <scope>NUCLEOTIDE SEQUENCE</scope>
    <source>
        <tissue evidence="2">Leaf</tissue>
    </source>
</reference>
<gene>
    <name evidence="2" type="ORF">G2W53_024510</name>
</gene>
<evidence type="ECO:0000256" key="1">
    <source>
        <dbReference type="SAM" id="Coils"/>
    </source>
</evidence>